<evidence type="ECO:0000313" key="3">
    <source>
        <dbReference type="Proteomes" id="UP001187192"/>
    </source>
</evidence>
<accession>A0AA87YZ97</accession>
<protein>
    <submittedName>
        <fullName evidence="1">Uncharacterized protein</fullName>
    </submittedName>
</protein>
<dbReference type="EMBL" id="BTGU01003754">
    <property type="protein sequence ID" value="GMN19051.1"/>
    <property type="molecule type" value="Genomic_DNA"/>
</dbReference>
<dbReference type="Proteomes" id="UP001187192">
    <property type="component" value="Unassembled WGS sequence"/>
</dbReference>
<sequence length="46" mass="5294">MMWRAGGRQNLSQEKRWNRDLGQRRRVSVRILAARGVDVVISTRGG</sequence>
<name>A0AA87YZ97_FICCA</name>
<comment type="caution">
    <text evidence="1">The sequence shown here is derived from an EMBL/GenBank/DDBJ whole genome shotgun (WGS) entry which is preliminary data.</text>
</comment>
<dbReference type="EMBL" id="BTGU01003755">
    <property type="protein sequence ID" value="GMN19070.1"/>
    <property type="molecule type" value="Genomic_DNA"/>
</dbReference>
<evidence type="ECO:0000313" key="2">
    <source>
        <dbReference type="EMBL" id="GMN19070.1"/>
    </source>
</evidence>
<reference evidence="1" key="1">
    <citation type="submission" date="2023-07" db="EMBL/GenBank/DDBJ databases">
        <title>draft genome sequence of fig (Ficus carica).</title>
        <authorList>
            <person name="Takahashi T."/>
            <person name="Nishimura K."/>
        </authorList>
    </citation>
    <scope>NUCLEOTIDE SEQUENCE</scope>
</reference>
<organism evidence="1 3">
    <name type="scientific">Ficus carica</name>
    <name type="common">Common fig</name>
    <dbReference type="NCBI Taxonomy" id="3494"/>
    <lineage>
        <taxon>Eukaryota</taxon>
        <taxon>Viridiplantae</taxon>
        <taxon>Streptophyta</taxon>
        <taxon>Embryophyta</taxon>
        <taxon>Tracheophyta</taxon>
        <taxon>Spermatophyta</taxon>
        <taxon>Magnoliopsida</taxon>
        <taxon>eudicotyledons</taxon>
        <taxon>Gunneridae</taxon>
        <taxon>Pentapetalae</taxon>
        <taxon>rosids</taxon>
        <taxon>fabids</taxon>
        <taxon>Rosales</taxon>
        <taxon>Moraceae</taxon>
        <taxon>Ficeae</taxon>
        <taxon>Ficus</taxon>
    </lineage>
</organism>
<gene>
    <name evidence="1" type="ORF">TIFTF001_045123</name>
    <name evidence="2" type="ORF">TIFTF001_045125</name>
</gene>
<proteinExistence type="predicted"/>
<evidence type="ECO:0000313" key="1">
    <source>
        <dbReference type="EMBL" id="GMN19051.1"/>
    </source>
</evidence>
<dbReference type="AlphaFoldDB" id="A0AA87YZ97"/>
<keyword evidence="3" id="KW-1185">Reference proteome</keyword>